<dbReference type="Pfam" id="PF11208">
    <property type="entry name" value="DUF2992"/>
    <property type="match status" value="1"/>
</dbReference>
<comment type="caution">
    <text evidence="1">The sequence shown here is derived from an EMBL/GenBank/DDBJ whole genome shotgun (WGS) entry which is preliminary data.</text>
</comment>
<dbReference type="EMBL" id="FOFY01000003">
    <property type="protein sequence ID" value="SEQ48309.1"/>
    <property type="molecule type" value="Genomic_DNA"/>
</dbReference>
<reference evidence="1 2" key="1">
    <citation type="submission" date="2016-10" db="EMBL/GenBank/DDBJ databases">
        <authorList>
            <person name="Varghese N."/>
            <person name="Submissions S."/>
        </authorList>
    </citation>
    <scope>NUCLEOTIDE SEQUENCE [LARGE SCALE GENOMIC DNA]</scope>
    <source>
        <strain evidence="2">DSM 19823 / KCTC 23066 / CCTCC M 208030 / D25</strain>
    </source>
</reference>
<gene>
    <name evidence="1" type="ORF">SAMN04488089_103250</name>
</gene>
<dbReference type="InterPro" id="IPR016787">
    <property type="entry name" value="UCP021328"/>
</dbReference>
<dbReference type="Proteomes" id="UP000183496">
    <property type="component" value="Unassembled WGS sequence"/>
</dbReference>
<protein>
    <recommendedName>
        <fullName evidence="3">DUF2992 domain-containing protein</fullName>
    </recommendedName>
</protein>
<accession>A0AAJ5BDB4</accession>
<evidence type="ECO:0000313" key="2">
    <source>
        <dbReference type="Proteomes" id="UP000183496"/>
    </source>
</evidence>
<proteinExistence type="predicted"/>
<keyword evidence="2" id="KW-1185">Reference proteome</keyword>
<dbReference type="AlphaFoldDB" id="A0AAJ5BDB4"/>
<dbReference type="KEGG" id="mpw:MPR_0774"/>
<evidence type="ECO:0008006" key="3">
    <source>
        <dbReference type="Google" id="ProtNLM"/>
    </source>
</evidence>
<organism evidence="1 2">
    <name type="scientific">Myroides profundi</name>
    <dbReference type="NCBI Taxonomy" id="480520"/>
    <lineage>
        <taxon>Bacteria</taxon>
        <taxon>Pseudomonadati</taxon>
        <taxon>Bacteroidota</taxon>
        <taxon>Flavobacteriia</taxon>
        <taxon>Flavobacteriales</taxon>
        <taxon>Flavobacteriaceae</taxon>
        <taxon>Myroides</taxon>
    </lineage>
</organism>
<sequence>MITEQMVTVYFDQPYWVVLFEKTEGEQYSVAKEVIGTAEPDYSTINKFLCELDFNELKYTFSIKGACKKNKYRFKKQVKKNRLLQSDLKVKYVFTKAQLMLKEQLEIDKSERKKESRLLKEEREQFKYVLRQKKKKEKHRGH</sequence>
<dbReference type="RefSeq" id="WP_041889309.1">
    <property type="nucleotide sequence ID" value="NZ_CP010817.1"/>
</dbReference>
<evidence type="ECO:0000313" key="1">
    <source>
        <dbReference type="EMBL" id="SEQ48309.1"/>
    </source>
</evidence>
<name>A0AAJ5BDB4_MYRPR</name>